<name>A0A6J6PFZ3_9ZZZZ</name>
<keyword evidence="6 13" id="KW-0812">Transmembrane</keyword>
<dbReference type="PANTHER" id="PTHR43221">
    <property type="entry name" value="PROTEASE HTPX"/>
    <property type="match status" value="1"/>
</dbReference>
<sequence length="300" mass="32028">MTPGNAGGRCAVAPDVGHRHFNGLKTALLLGGLSAAVILVGSLFGRGGLIIALVVALGMNAYGYWNSDKLALKAMHARPVTEAEQPAMYRIVRELSERAQQPMPRLYVSPTDAPNAFATGRNPQHAAVCCTEGILGLLDERELRGVLGHELMHVYNRDILTASIAGALASAITFIAQFGLFFGGGDERRPNPIAAIGLMILGPLAAGVVQMAISRTREYDADEDGAQLCGDPLALASALRKLDRGVAQRPLPPQRDLVNASHMMIANPFRTGAVRQLFATHPPMGERISRLETMAGRRLP</sequence>
<evidence type="ECO:0000256" key="12">
    <source>
        <dbReference type="ARBA" id="ARBA00023136"/>
    </source>
</evidence>
<dbReference type="Gene3D" id="3.30.2010.10">
    <property type="entry name" value="Metalloproteases ('zincins'), catalytic domain"/>
    <property type="match status" value="1"/>
</dbReference>
<feature type="transmembrane region" description="Helical" evidence="13">
    <location>
        <begin position="193"/>
        <end position="213"/>
    </location>
</feature>
<evidence type="ECO:0000256" key="13">
    <source>
        <dbReference type="SAM" id="Phobius"/>
    </source>
</evidence>
<evidence type="ECO:0000256" key="8">
    <source>
        <dbReference type="ARBA" id="ARBA00022801"/>
    </source>
</evidence>
<comment type="cofactor">
    <cofactor evidence="1">
        <name>Zn(2+)</name>
        <dbReference type="ChEBI" id="CHEBI:29105"/>
    </cofactor>
</comment>
<keyword evidence="5" id="KW-0645">Protease</keyword>
<dbReference type="HAMAP" id="MF_00188">
    <property type="entry name" value="Pept_M48_protease_HtpX"/>
    <property type="match status" value="1"/>
</dbReference>
<keyword evidence="12 13" id="KW-0472">Membrane</keyword>
<organism evidence="15">
    <name type="scientific">freshwater metagenome</name>
    <dbReference type="NCBI Taxonomy" id="449393"/>
    <lineage>
        <taxon>unclassified sequences</taxon>
        <taxon>metagenomes</taxon>
        <taxon>ecological metagenomes</taxon>
    </lineage>
</organism>
<evidence type="ECO:0000256" key="9">
    <source>
        <dbReference type="ARBA" id="ARBA00022833"/>
    </source>
</evidence>
<dbReference type="InterPro" id="IPR050083">
    <property type="entry name" value="HtpX_protease"/>
</dbReference>
<evidence type="ECO:0000256" key="2">
    <source>
        <dbReference type="ARBA" id="ARBA00004651"/>
    </source>
</evidence>
<dbReference type="GO" id="GO:0006508">
    <property type="term" value="P:proteolysis"/>
    <property type="evidence" value="ECO:0007669"/>
    <property type="project" value="UniProtKB-KW"/>
</dbReference>
<keyword evidence="9" id="KW-0862">Zinc</keyword>
<dbReference type="GO" id="GO:0005886">
    <property type="term" value="C:plasma membrane"/>
    <property type="evidence" value="ECO:0007669"/>
    <property type="project" value="UniProtKB-SubCell"/>
</dbReference>
<dbReference type="Pfam" id="PF01435">
    <property type="entry name" value="Peptidase_M48"/>
    <property type="match status" value="1"/>
</dbReference>
<gene>
    <name evidence="15" type="ORF">UFOPK2579_00751</name>
</gene>
<feature type="transmembrane region" description="Helical" evidence="13">
    <location>
        <begin position="49"/>
        <end position="65"/>
    </location>
</feature>
<feature type="transmembrane region" description="Helical" evidence="13">
    <location>
        <begin position="26"/>
        <end position="43"/>
    </location>
</feature>
<evidence type="ECO:0000256" key="1">
    <source>
        <dbReference type="ARBA" id="ARBA00001947"/>
    </source>
</evidence>
<feature type="domain" description="Peptidase M48" evidence="14">
    <location>
        <begin position="83"/>
        <end position="294"/>
    </location>
</feature>
<accession>A0A6J6PFZ3</accession>
<comment type="similarity">
    <text evidence="3">Belongs to the peptidase M48B family.</text>
</comment>
<feature type="transmembrane region" description="Helical" evidence="13">
    <location>
        <begin position="159"/>
        <end position="181"/>
    </location>
</feature>
<evidence type="ECO:0000256" key="10">
    <source>
        <dbReference type="ARBA" id="ARBA00022989"/>
    </source>
</evidence>
<keyword evidence="8" id="KW-0378">Hydrolase</keyword>
<dbReference type="GO" id="GO:0046872">
    <property type="term" value="F:metal ion binding"/>
    <property type="evidence" value="ECO:0007669"/>
    <property type="project" value="UniProtKB-KW"/>
</dbReference>
<keyword evidence="4" id="KW-1003">Cell membrane</keyword>
<dbReference type="EMBL" id="CAEZXR010000067">
    <property type="protein sequence ID" value="CAB4697472.1"/>
    <property type="molecule type" value="Genomic_DNA"/>
</dbReference>
<protein>
    <submittedName>
        <fullName evidence="15">Unannotated protein</fullName>
    </submittedName>
</protein>
<dbReference type="AlphaFoldDB" id="A0A6J6PFZ3"/>
<dbReference type="PANTHER" id="PTHR43221:SF1">
    <property type="entry name" value="PROTEASE HTPX"/>
    <property type="match status" value="1"/>
</dbReference>
<reference evidence="15" key="1">
    <citation type="submission" date="2020-05" db="EMBL/GenBank/DDBJ databases">
        <authorList>
            <person name="Chiriac C."/>
            <person name="Salcher M."/>
            <person name="Ghai R."/>
            <person name="Kavagutti S V."/>
        </authorList>
    </citation>
    <scope>NUCLEOTIDE SEQUENCE</scope>
</reference>
<dbReference type="GO" id="GO:0004222">
    <property type="term" value="F:metalloendopeptidase activity"/>
    <property type="evidence" value="ECO:0007669"/>
    <property type="project" value="InterPro"/>
</dbReference>
<dbReference type="CDD" id="cd07336">
    <property type="entry name" value="M48B_HtpX_like"/>
    <property type="match status" value="1"/>
</dbReference>
<evidence type="ECO:0000313" key="15">
    <source>
        <dbReference type="EMBL" id="CAB4697472.1"/>
    </source>
</evidence>
<keyword evidence="11" id="KW-0482">Metalloprotease</keyword>
<evidence type="ECO:0000256" key="4">
    <source>
        <dbReference type="ARBA" id="ARBA00022475"/>
    </source>
</evidence>
<evidence type="ECO:0000256" key="6">
    <source>
        <dbReference type="ARBA" id="ARBA00022692"/>
    </source>
</evidence>
<keyword evidence="7" id="KW-0479">Metal-binding</keyword>
<evidence type="ECO:0000256" key="7">
    <source>
        <dbReference type="ARBA" id="ARBA00022723"/>
    </source>
</evidence>
<evidence type="ECO:0000256" key="5">
    <source>
        <dbReference type="ARBA" id="ARBA00022670"/>
    </source>
</evidence>
<evidence type="ECO:0000256" key="3">
    <source>
        <dbReference type="ARBA" id="ARBA00009779"/>
    </source>
</evidence>
<dbReference type="NCBIfam" id="NF002839">
    <property type="entry name" value="PRK03072.1"/>
    <property type="match status" value="1"/>
</dbReference>
<dbReference type="InterPro" id="IPR001915">
    <property type="entry name" value="Peptidase_M48"/>
</dbReference>
<evidence type="ECO:0000256" key="11">
    <source>
        <dbReference type="ARBA" id="ARBA00023049"/>
    </source>
</evidence>
<comment type="subcellular location">
    <subcellularLocation>
        <location evidence="2">Cell membrane</location>
        <topology evidence="2">Multi-pass membrane protein</topology>
    </subcellularLocation>
</comment>
<dbReference type="InterPro" id="IPR022919">
    <property type="entry name" value="Pept_M48_protease_HtpX"/>
</dbReference>
<evidence type="ECO:0000259" key="14">
    <source>
        <dbReference type="Pfam" id="PF01435"/>
    </source>
</evidence>
<keyword evidence="10 13" id="KW-1133">Transmembrane helix</keyword>
<proteinExistence type="inferred from homology"/>